<feature type="non-terminal residue" evidence="2">
    <location>
        <position position="1"/>
    </location>
</feature>
<name>A0A1E7F838_9STRA</name>
<evidence type="ECO:0000313" key="2">
    <source>
        <dbReference type="EMBL" id="OEU14299.1"/>
    </source>
</evidence>
<dbReference type="InterPro" id="IPR011009">
    <property type="entry name" value="Kinase-like_dom_sf"/>
</dbReference>
<evidence type="ECO:0000313" key="3">
    <source>
        <dbReference type="Proteomes" id="UP000095751"/>
    </source>
</evidence>
<dbReference type="PROSITE" id="PS50011">
    <property type="entry name" value="PROTEIN_KINASE_DOM"/>
    <property type="match status" value="1"/>
</dbReference>
<dbReference type="GO" id="GO:0007165">
    <property type="term" value="P:signal transduction"/>
    <property type="evidence" value="ECO:0007669"/>
    <property type="project" value="TreeGrafter"/>
</dbReference>
<dbReference type="SUPFAM" id="SSF56112">
    <property type="entry name" value="Protein kinase-like (PK-like)"/>
    <property type="match status" value="1"/>
</dbReference>
<dbReference type="InterPro" id="IPR050167">
    <property type="entry name" value="Ser_Thr_protein_kinase"/>
</dbReference>
<dbReference type="GO" id="GO:0005524">
    <property type="term" value="F:ATP binding"/>
    <property type="evidence" value="ECO:0007669"/>
    <property type="project" value="InterPro"/>
</dbReference>
<dbReference type="InterPro" id="IPR000719">
    <property type="entry name" value="Prot_kinase_dom"/>
</dbReference>
<dbReference type="EMBL" id="KV784360">
    <property type="protein sequence ID" value="OEU14299.1"/>
    <property type="molecule type" value="Genomic_DNA"/>
</dbReference>
<proteinExistence type="predicted"/>
<keyword evidence="3" id="KW-1185">Reference proteome</keyword>
<dbReference type="InterPro" id="IPR001245">
    <property type="entry name" value="Ser-Thr/Tyr_kinase_cat_dom"/>
</dbReference>
<keyword evidence="2" id="KW-0808">Transferase</keyword>
<sequence length="160" mass="18482">WDVSEGMKYLHKNQILFRDLKTENVGSTSASIEQYQRMQIFDFGLAREYDDTISSFYDTYRMTGLTGTLRIMAPEVIQCSPYGLSADVYSFGICMWEVFQGTKCDFLSAAEICNRKNKNKNNKKYIGIGMPKKLQNLMQQCWNDNSNERPTFNEISSQLS</sequence>
<dbReference type="GO" id="GO:0005737">
    <property type="term" value="C:cytoplasm"/>
    <property type="evidence" value="ECO:0007669"/>
    <property type="project" value="TreeGrafter"/>
</dbReference>
<dbReference type="OrthoDB" id="4062651at2759"/>
<dbReference type="InParanoid" id="A0A1E7F838"/>
<accession>A0A1E7F838</accession>
<dbReference type="GO" id="GO:0004672">
    <property type="term" value="F:protein kinase activity"/>
    <property type="evidence" value="ECO:0007669"/>
    <property type="project" value="InterPro"/>
</dbReference>
<dbReference type="Pfam" id="PF07714">
    <property type="entry name" value="PK_Tyr_Ser-Thr"/>
    <property type="match status" value="1"/>
</dbReference>
<reference evidence="2 3" key="1">
    <citation type="submission" date="2016-09" db="EMBL/GenBank/DDBJ databases">
        <title>Extensive genetic diversity and differential bi-allelic expression allows diatom success in the polar Southern Ocean.</title>
        <authorList>
            <consortium name="DOE Joint Genome Institute"/>
            <person name="Mock T."/>
            <person name="Otillar R.P."/>
            <person name="Strauss J."/>
            <person name="Dupont C."/>
            <person name="Frickenhaus S."/>
            <person name="Maumus F."/>
            <person name="Mcmullan M."/>
            <person name="Sanges R."/>
            <person name="Schmutz J."/>
            <person name="Toseland A."/>
            <person name="Valas R."/>
            <person name="Veluchamy A."/>
            <person name="Ward B.J."/>
            <person name="Allen A."/>
            <person name="Barry K."/>
            <person name="Falciatore A."/>
            <person name="Ferrante M."/>
            <person name="Fortunato A.E."/>
            <person name="Gloeckner G."/>
            <person name="Gruber A."/>
            <person name="Hipkin R."/>
            <person name="Janech M."/>
            <person name="Kroth P."/>
            <person name="Leese F."/>
            <person name="Lindquist E."/>
            <person name="Lyon B.R."/>
            <person name="Martin J."/>
            <person name="Mayer C."/>
            <person name="Parker M."/>
            <person name="Quesneville H."/>
            <person name="Raymond J."/>
            <person name="Uhlig C."/>
            <person name="Valentin K.U."/>
            <person name="Worden A.Z."/>
            <person name="Armbrust E.V."/>
            <person name="Bowler C."/>
            <person name="Green B."/>
            <person name="Moulton V."/>
            <person name="Van Oosterhout C."/>
            <person name="Grigoriev I."/>
        </authorList>
    </citation>
    <scope>NUCLEOTIDE SEQUENCE [LARGE SCALE GENOMIC DNA]</scope>
    <source>
        <strain evidence="2 3">CCMP1102</strain>
    </source>
</reference>
<keyword evidence="2" id="KW-0418">Kinase</keyword>
<dbReference type="KEGG" id="fcy:FRACYDRAFT_153627"/>
<dbReference type="Gene3D" id="1.10.510.10">
    <property type="entry name" value="Transferase(Phosphotransferase) domain 1"/>
    <property type="match status" value="1"/>
</dbReference>
<protein>
    <submittedName>
        <fullName evidence="2">Kinase-like protein</fullName>
    </submittedName>
</protein>
<evidence type="ECO:0000259" key="1">
    <source>
        <dbReference type="PROSITE" id="PS50011"/>
    </source>
</evidence>
<dbReference type="AlphaFoldDB" id="A0A1E7F838"/>
<feature type="domain" description="Protein kinase" evidence="1">
    <location>
        <begin position="1"/>
        <end position="160"/>
    </location>
</feature>
<dbReference type="SMART" id="SM00220">
    <property type="entry name" value="S_TKc"/>
    <property type="match status" value="1"/>
</dbReference>
<gene>
    <name evidence="2" type="ORF">FRACYDRAFT_153627</name>
</gene>
<feature type="non-terminal residue" evidence="2">
    <location>
        <position position="160"/>
    </location>
</feature>
<dbReference type="Proteomes" id="UP000095751">
    <property type="component" value="Unassembled WGS sequence"/>
</dbReference>
<organism evidence="2 3">
    <name type="scientific">Fragilariopsis cylindrus CCMP1102</name>
    <dbReference type="NCBI Taxonomy" id="635003"/>
    <lineage>
        <taxon>Eukaryota</taxon>
        <taxon>Sar</taxon>
        <taxon>Stramenopiles</taxon>
        <taxon>Ochrophyta</taxon>
        <taxon>Bacillariophyta</taxon>
        <taxon>Bacillariophyceae</taxon>
        <taxon>Bacillariophycidae</taxon>
        <taxon>Bacillariales</taxon>
        <taxon>Bacillariaceae</taxon>
        <taxon>Fragilariopsis</taxon>
    </lineage>
</organism>
<dbReference type="PANTHER" id="PTHR23257">
    <property type="entry name" value="SERINE-THREONINE PROTEIN KINASE"/>
    <property type="match status" value="1"/>
</dbReference>